<dbReference type="AlphaFoldDB" id="A0AAN4Z200"/>
<keyword evidence="2" id="KW-1185">Reference proteome</keyword>
<evidence type="ECO:0000313" key="1">
    <source>
        <dbReference type="EMBL" id="GMR33052.1"/>
    </source>
</evidence>
<feature type="non-terminal residue" evidence="1">
    <location>
        <position position="1"/>
    </location>
</feature>
<dbReference type="Proteomes" id="UP001328107">
    <property type="component" value="Unassembled WGS sequence"/>
</dbReference>
<feature type="non-terminal residue" evidence="1">
    <location>
        <position position="208"/>
    </location>
</feature>
<reference evidence="2" key="1">
    <citation type="submission" date="2022-10" db="EMBL/GenBank/DDBJ databases">
        <title>Genome assembly of Pristionchus species.</title>
        <authorList>
            <person name="Yoshida K."/>
            <person name="Sommer R.J."/>
        </authorList>
    </citation>
    <scope>NUCLEOTIDE SEQUENCE [LARGE SCALE GENOMIC DNA]</scope>
    <source>
        <strain evidence="2">RS5460</strain>
    </source>
</reference>
<sequence>IELCREHSIRHLFIETRNFRMDSFIEEFATDLINMGVALGLYDNSSDPNNYFKKSKQVWNSLAAELRGDQISLRILTKDDPIFASHQYAFDVSAHIRCQKLDDQPIQPMSPNFLIIDELQVMKLNLSSLPPDIIRNIIRICGDYTDDLRMISPSWNALVLEFFSRPQYGRLERLYLYDDMLKTDKPVERKVRMAAILPGRFSKAVGVG</sequence>
<gene>
    <name evidence="1" type="ORF">PMAYCL1PPCAC_03247</name>
</gene>
<proteinExistence type="predicted"/>
<protein>
    <submittedName>
        <fullName evidence="1">Uncharacterized protein</fullName>
    </submittedName>
</protein>
<evidence type="ECO:0000313" key="2">
    <source>
        <dbReference type="Proteomes" id="UP001328107"/>
    </source>
</evidence>
<accession>A0AAN4Z200</accession>
<name>A0AAN4Z200_9BILA</name>
<comment type="caution">
    <text evidence="1">The sequence shown here is derived from an EMBL/GenBank/DDBJ whole genome shotgun (WGS) entry which is preliminary data.</text>
</comment>
<dbReference type="EMBL" id="BTRK01000001">
    <property type="protein sequence ID" value="GMR33052.1"/>
    <property type="molecule type" value="Genomic_DNA"/>
</dbReference>
<organism evidence="1 2">
    <name type="scientific">Pristionchus mayeri</name>
    <dbReference type="NCBI Taxonomy" id="1317129"/>
    <lineage>
        <taxon>Eukaryota</taxon>
        <taxon>Metazoa</taxon>
        <taxon>Ecdysozoa</taxon>
        <taxon>Nematoda</taxon>
        <taxon>Chromadorea</taxon>
        <taxon>Rhabditida</taxon>
        <taxon>Rhabditina</taxon>
        <taxon>Diplogasteromorpha</taxon>
        <taxon>Diplogasteroidea</taxon>
        <taxon>Neodiplogasteridae</taxon>
        <taxon>Pristionchus</taxon>
    </lineage>
</organism>